<proteinExistence type="predicted"/>
<accession>A0A386KPJ3</accession>
<gene>
    <name evidence="1" type="primary">59</name>
    <name evidence="1" type="ORF">SEA_VALENTINIPUFF_59</name>
</gene>
<name>A0A386KPJ3_9CAUD</name>
<keyword evidence="2" id="KW-1185">Reference proteome</keyword>
<dbReference type="EMBL" id="MH825712">
    <property type="protein sequence ID" value="AYD87356.1"/>
    <property type="molecule type" value="Genomic_DNA"/>
</dbReference>
<sequence>MPVDAPVRALMVHEFIWKKKTGQDVAQQPTFTEQPPIMGLHDEGTHTVEDQNGNKRTAQGTAYLEDVFPIDPADELWYCGRSLGEIVRVEQWPDPRSGGGYATVVHHG</sequence>
<dbReference type="Proteomes" id="UP000281993">
    <property type="component" value="Segment"/>
</dbReference>
<evidence type="ECO:0000313" key="1">
    <source>
        <dbReference type="EMBL" id="AYD87356.1"/>
    </source>
</evidence>
<evidence type="ECO:0000313" key="2">
    <source>
        <dbReference type="Proteomes" id="UP000281993"/>
    </source>
</evidence>
<protein>
    <submittedName>
        <fullName evidence="1">Minor capsid protein</fullName>
    </submittedName>
</protein>
<reference evidence="1 2" key="1">
    <citation type="submission" date="2018-08" db="EMBL/GenBank/DDBJ databases">
        <authorList>
            <person name="Preder H."/>
            <person name="Servin-Meza L.A."/>
            <person name="Bonilla J.A."/>
            <person name="Klyczek K."/>
            <person name="Garlena R.A."/>
            <person name="Russell D.A."/>
            <person name="Pope W.H."/>
            <person name="Jacobs-Sera D."/>
            <person name="Hatfull G.F."/>
        </authorList>
    </citation>
    <scope>NUCLEOTIDE SEQUENCE [LARGE SCALE GENOMIC DNA]</scope>
</reference>
<organism evidence="1 2">
    <name type="scientific">Microbacterium phage ValentiniPuff</name>
    <dbReference type="NCBI Taxonomy" id="2315705"/>
    <lineage>
        <taxon>Viruses</taxon>
        <taxon>Duplodnaviria</taxon>
        <taxon>Heunggongvirae</taxon>
        <taxon>Uroviricota</taxon>
        <taxon>Caudoviricetes</taxon>
        <taxon>Valentinivirus</taxon>
        <taxon>Valentinivirus valentinipuff</taxon>
    </lineage>
</organism>